<sequence length="100" mass="10880">MDAAGVQSDASAAHGVGIVLGKEESSRRRAIRRPSMDGDIHQGPTRFPTPIPSTQKSAAPLNWAKLNCMSFSCNQMPTWWFLILKSSLFSSEVGSSHFVC</sequence>
<dbReference type="EMBL" id="PDCK01000044">
    <property type="protein sequence ID" value="PRQ25726.1"/>
    <property type="molecule type" value="Genomic_DNA"/>
</dbReference>
<feature type="region of interest" description="Disordered" evidence="1">
    <location>
        <begin position="17"/>
        <end position="55"/>
    </location>
</feature>
<evidence type="ECO:0000313" key="2">
    <source>
        <dbReference type="EMBL" id="PRQ25726.1"/>
    </source>
</evidence>
<dbReference type="Proteomes" id="UP000238479">
    <property type="component" value="Chromosome 6"/>
</dbReference>
<evidence type="ECO:0000313" key="3">
    <source>
        <dbReference type="Proteomes" id="UP000238479"/>
    </source>
</evidence>
<dbReference type="AlphaFoldDB" id="A0A2P6PV02"/>
<evidence type="ECO:0000256" key="1">
    <source>
        <dbReference type="SAM" id="MobiDB-lite"/>
    </source>
</evidence>
<reference evidence="2 3" key="1">
    <citation type="journal article" date="2018" name="Nat. Genet.">
        <title>The Rosa genome provides new insights in the design of modern roses.</title>
        <authorList>
            <person name="Bendahmane M."/>
        </authorList>
    </citation>
    <scope>NUCLEOTIDE SEQUENCE [LARGE SCALE GENOMIC DNA]</scope>
    <source>
        <strain evidence="3">cv. Old Blush</strain>
    </source>
</reference>
<accession>A0A2P6PV02</accession>
<protein>
    <submittedName>
        <fullName evidence="2">Uncharacterized protein</fullName>
    </submittedName>
</protein>
<name>A0A2P6PV02_ROSCH</name>
<organism evidence="2 3">
    <name type="scientific">Rosa chinensis</name>
    <name type="common">China rose</name>
    <dbReference type="NCBI Taxonomy" id="74649"/>
    <lineage>
        <taxon>Eukaryota</taxon>
        <taxon>Viridiplantae</taxon>
        <taxon>Streptophyta</taxon>
        <taxon>Embryophyta</taxon>
        <taxon>Tracheophyta</taxon>
        <taxon>Spermatophyta</taxon>
        <taxon>Magnoliopsida</taxon>
        <taxon>eudicotyledons</taxon>
        <taxon>Gunneridae</taxon>
        <taxon>Pentapetalae</taxon>
        <taxon>rosids</taxon>
        <taxon>fabids</taxon>
        <taxon>Rosales</taxon>
        <taxon>Rosaceae</taxon>
        <taxon>Rosoideae</taxon>
        <taxon>Rosoideae incertae sedis</taxon>
        <taxon>Rosa</taxon>
    </lineage>
</organism>
<gene>
    <name evidence="2" type="ORF">RchiOBHm_Chr6g0286811</name>
</gene>
<comment type="caution">
    <text evidence="2">The sequence shown here is derived from an EMBL/GenBank/DDBJ whole genome shotgun (WGS) entry which is preliminary data.</text>
</comment>
<dbReference type="Gramene" id="PRQ25726">
    <property type="protein sequence ID" value="PRQ25726"/>
    <property type="gene ID" value="RchiOBHm_Chr6g0286811"/>
</dbReference>
<keyword evidence="3" id="KW-1185">Reference proteome</keyword>
<proteinExistence type="predicted"/>